<dbReference type="GO" id="GO:0005813">
    <property type="term" value="C:centrosome"/>
    <property type="evidence" value="ECO:0007669"/>
    <property type="project" value="UniProtKB-SubCell"/>
</dbReference>
<dbReference type="Pfam" id="PF21050">
    <property type="entry name" value="ARMC9_ARM"/>
    <property type="match status" value="1"/>
</dbReference>
<dbReference type="GO" id="GO:0060271">
    <property type="term" value="P:cilium assembly"/>
    <property type="evidence" value="ECO:0007669"/>
    <property type="project" value="InterPro"/>
</dbReference>
<keyword evidence="5" id="KW-0970">Cilium biogenesis/degradation</keyword>
<dbReference type="GO" id="GO:0097542">
    <property type="term" value="C:ciliary tip"/>
    <property type="evidence" value="ECO:0007669"/>
    <property type="project" value="TreeGrafter"/>
</dbReference>
<keyword evidence="4" id="KW-0963">Cytoplasm</keyword>
<keyword evidence="6" id="KW-0206">Cytoskeleton</keyword>
<keyword evidence="11" id="KW-1185">Reference proteome</keyword>
<name>A0A6P8JC80_ACTTE</name>
<dbReference type="KEGG" id="aten:116307990"/>
<dbReference type="InterPro" id="IPR048959">
    <property type="entry name" value="ARMC9_ARM_dom"/>
</dbReference>
<evidence type="ECO:0000313" key="12">
    <source>
        <dbReference type="RefSeq" id="XP_031574195.1"/>
    </source>
</evidence>
<accession>A0A6P8JC80</accession>
<dbReference type="AlphaFoldDB" id="A0A6P8JC80"/>
<gene>
    <name evidence="12" type="primary">LOC116307990</name>
</gene>
<proteinExistence type="predicted"/>
<dbReference type="Pfam" id="PF23138">
    <property type="entry name" value="CTLH_Armc9"/>
    <property type="match status" value="1"/>
</dbReference>
<feature type="compositionally biased region" description="Acidic residues" evidence="8">
    <location>
        <begin position="501"/>
        <end position="515"/>
    </location>
</feature>
<feature type="compositionally biased region" description="Low complexity" evidence="8">
    <location>
        <begin position="712"/>
        <end position="733"/>
    </location>
</feature>
<dbReference type="OrthoDB" id="538223at2759"/>
<dbReference type="InParanoid" id="A0A6P8JC80"/>
<dbReference type="Gene3D" id="1.25.10.10">
    <property type="entry name" value="Leucine-rich Repeat Variant"/>
    <property type="match status" value="1"/>
</dbReference>
<dbReference type="RefSeq" id="XP_031574195.1">
    <property type="nucleotide sequence ID" value="XM_031718335.1"/>
</dbReference>
<sequence length="733" mass="82295">MASTCQKLEFNLHIYFAVYPITNGRHNKLELERSMRVFKSYLENKGSGLSQTTEFLPFYALPFVPDPTTHPSFKPIFTNSWSLELRSKLESFLASVLKSQEKPKLFTLYKNGPDVLEKERKRHNDQLRLLQSQLSEVERRSALYFKKFSKIQGDYHKLIGIAAELVDSLEDCVRGKMVTPEYLQGICMRLFSNATHESIDVTKPGTASSMLRASFAIDQQNSKDEEQVPSTVSLDFDKIKSDLTSLPEQRLAFLLQALRWRLTRTTNDEVRDASVTAYIIHDLLGLTASHDNKDGVLDLLNHHSDTVRQYAARLLNALASFSAGRTYFTQDFDLVYALHASLMAEPKTSLISENVLGTLQKLSLRRKLQTVMIKKGLIQWLVNLLDDHDSLSDYTLEYSVALLMNLCLRSSGKRTCIPNSAHVLKVLSDLLGHENQEIRPYVNGALYSILALPAIKEEARAMGMESILECFLVDENPDMKRQIQFIIKQLNTENPMATNDPESDDEDEDDDDDEGDVVDIELDKQEILQPQNGELTGEELLTTEYAMGRSPTKPNKMKNKLTTELGPDHPLTRPTTPRLRATDSIQSVQDFSKRPETSTVRPISSQERPATSSGNRPTSRPTSKPSSRPSSRPVSNQSQNSTQKESDKNVQALESRQSHRSETAGSSLKDPFVSRPKIPRDLSEQPLKAKSSSTPPLGRSMSPTRSSSKLNRPGSGSSSRKGSESGRPSKNSR</sequence>
<evidence type="ECO:0000259" key="9">
    <source>
        <dbReference type="Pfam" id="PF21050"/>
    </source>
</evidence>
<organism evidence="11 12">
    <name type="scientific">Actinia tenebrosa</name>
    <name type="common">Australian red waratah sea anemone</name>
    <dbReference type="NCBI Taxonomy" id="6105"/>
    <lineage>
        <taxon>Eukaryota</taxon>
        <taxon>Metazoa</taxon>
        <taxon>Cnidaria</taxon>
        <taxon>Anthozoa</taxon>
        <taxon>Hexacorallia</taxon>
        <taxon>Actiniaria</taxon>
        <taxon>Actiniidae</taxon>
        <taxon>Actinia</taxon>
    </lineage>
</organism>
<evidence type="ECO:0000256" key="5">
    <source>
        <dbReference type="ARBA" id="ARBA00022794"/>
    </source>
</evidence>
<evidence type="ECO:0000256" key="4">
    <source>
        <dbReference type="ARBA" id="ARBA00022490"/>
    </source>
</evidence>
<comment type="subcellular location">
    <subcellularLocation>
        <location evidence="1">Cytoplasm</location>
        <location evidence="1">Cytoskeleton</location>
        <location evidence="1">Cilium basal body</location>
    </subcellularLocation>
    <subcellularLocation>
        <location evidence="2">Cytoplasm</location>
        <location evidence="2">Cytoskeleton</location>
        <location evidence="2">Microtubule organizing center</location>
        <location evidence="2">Centrosome</location>
    </subcellularLocation>
</comment>
<feature type="region of interest" description="Disordered" evidence="8">
    <location>
        <begin position="491"/>
        <end position="515"/>
    </location>
</feature>
<reference evidence="12" key="1">
    <citation type="submission" date="2025-08" db="UniProtKB">
        <authorList>
            <consortium name="RefSeq"/>
        </authorList>
    </citation>
    <scope>IDENTIFICATION</scope>
</reference>
<evidence type="ECO:0000256" key="8">
    <source>
        <dbReference type="SAM" id="MobiDB-lite"/>
    </source>
</evidence>
<evidence type="ECO:0000256" key="6">
    <source>
        <dbReference type="ARBA" id="ARBA00023212"/>
    </source>
</evidence>
<dbReference type="GO" id="GO:0036064">
    <property type="term" value="C:ciliary basal body"/>
    <property type="evidence" value="ECO:0007669"/>
    <property type="project" value="InterPro"/>
</dbReference>
<dbReference type="PANTHER" id="PTHR14881:SF4">
    <property type="entry name" value="LISH DOMAIN-CONTAINING PROTEIN ARMC9"/>
    <property type="match status" value="1"/>
</dbReference>
<dbReference type="FunCoup" id="A0A6P8JC80">
    <property type="interactions" value="210"/>
</dbReference>
<evidence type="ECO:0000259" key="10">
    <source>
        <dbReference type="Pfam" id="PF23138"/>
    </source>
</evidence>
<dbReference type="FunFam" id="1.25.10.10:FF:000124">
    <property type="entry name" value="lisH domain-containing protein ARMC9 isoform X1"/>
    <property type="match status" value="1"/>
</dbReference>
<evidence type="ECO:0000256" key="7">
    <source>
        <dbReference type="ARBA" id="ARBA00023273"/>
    </source>
</evidence>
<dbReference type="InterPro" id="IPR040369">
    <property type="entry name" value="ARMC9"/>
</dbReference>
<evidence type="ECO:0000256" key="1">
    <source>
        <dbReference type="ARBA" id="ARBA00004120"/>
    </source>
</evidence>
<dbReference type="Proteomes" id="UP000515163">
    <property type="component" value="Unplaced"/>
</dbReference>
<evidence type="ECO:0000256" key="2">
    <source>
        <dbReference type="ARBA" id="ARBA00004300"/>
    </source>
</evidence>
<feature type="domain" description="LisH" evidence="9">
    <location>
        <begin position="372"/>
        <end position="491"/>
    </location>
</feature>
<dbReference type="InterPro" id="IPR011989">
    <property type="entry name" value="ARM-like"/>
</dbReference>
<evidence type="ECO:0000313" key="11">
    <source>
        <dbReference type="Proteomes" id="UP000515163"/>
    </source>
</evidence>
<keyword evidence="7" id="KW-0966">Cell projection</keyword>
<feature type="domain" description="ARMC9 CTLH-like" evidence="10">
    <location>
        <begin position="3"/>
        <end position="98"/>
    </location>
</feature>
<dbReference type="GO" id="GO:0005814">
    <property type="term" value="C:centriole"/>
    <property type="evidence" value="ECO:0007669"/>
    <property type="project" value="TreeGrafter"/>
</dbReference>
<dbReference type="GeneID" id="116307990"/>
<feature type="region of interest" description="Disordered" evidence="8">
    <location>
        <begin position="543"/>
        <end position="733"/>
    </location>
</feature>
<protein>
    <recommendedName>
        <fullName evidence="3">LisH domain-containing protein ARMC9</fullName>
    </recommendedName>
</protein>
<dbReference type="SUPFAM" id="SSF48371">
    <property type="entry name" value="ARM repeat"/>
    <property type="match status" value="1"/>
</dbReference>
<feature type="compositionally biased region" description="Polar residues" evidence="8">
    <location>
        <begin position="690"/>
        <end position="710"/>
    </location>
</feature>
<dbReference type="PANTHER" id="PTHR14881">
    <property type="entry name" value="LISH DOMAIN-CONTAINING PROTEIN ARMC9"/>
    <property type="match status" value="1"/>
</dbReference>
<feature type="compositionally biased region" description="Low complexity" evidence="8">
    <location>
        <begin position="616"/>
        <end position="641"/>
    </location>
</feature>
<dbReference type="InterPro" id="IPR056327">
    <property type="entry name" value="ARMC9_CTLH-like_dom"/>
</dbReference>
<dbReference type="InterPro" id="IPR016024">
    <property type="entry name" value="ARM-type_fold"/>
</dbReference>
<evidence type="ECO:0000256" key="3">
    <source>
        <dbReference type="ARBA" id="ARBA00021146"/>
    </source>
</evidence>
<feature type="compositionally biased region" description="Polar residues" evidence="8">
    <location>
        <begin position="597"/>
        <end position="615"/>
    </location>
</feature>